<comment type="caution">
    <text evidence="1">The sequence shown here is derived from an EMBL/GenBank/DDBJ whole genome shotgun (WGS) entry which is preliminary data.</text>
</comment>
<dbReference type="AlphaFoldDB" id="A0AA43GW69"/>
<gene>
    <name evidence="1" type="ORF">NWP17_16175</name>
</gene>
<reference evidence="1 2" key="1">
    <citation type="journal article" date="2023" name="J. Phycol.">
        <title>Chrysosporum ovalisporum is synonymous with the true-branching cyanobacterium Umezakia natans (Nostocales/Aphanizomenonaceae).</title>
        <authorList>
            <person name="McGregor G.B."/>
            <person name="Sendall B.C."/>
            <person name="Niiyama Y."/>
            <person name="Tuji A."/>
            <person name="Willis A."/>
        </authorList>
    </citation>
    <scope>NUCLEOTIDE SEQUENCE [LARGE SCALE GENOMIC DNA]</scope>
    <source>
        <strain evidence="1 2">ANA360D</strain>
    </source>
</reference>
<dbReference type="RefSeq" id="WP_280655897.1">
    <property type="nucleotide sequence ID" value="NZ_JANQDH010000114.1"/>
</dbReference>
<dbReference type="Proteomes" id="UP001159387">
    <property type="component" value="Unassembled WGS sequence"/>
</dbReference>
<sequence length="60" mass="6717">MARCYDLGLCRHDQGPGLEIANPIYQEVVPRVLAYTPTMSLGVIEPRWLSATGELIPEQF</sequence>
<dbReference type="EMBL" id="JANQDH010000114">
    <property type="protein sequence ID" value="MDH6061953.1"/>
    <property type="molecule type" value="Genomic_DNA"/>
</dbReference>
<protein>
    <submittedName>
        <fullName evidence="1">Uncharacterized protein</fullName>
    </submittedName>
</protein>
<evidence type="ECO:0000313" key="1">
    <source>
        <dbReference type="EMBL" id="MDH6061953.1"/>
    </source>
</evidence>
<accession>A0AA43GW69</accession>
<evidence type="ECO:0000313" key="2">
    <source>
        <dbReference type="Proteomes" id="UP001159387"/>
    </source>
</evidence>
<keyword evidence="2" id="KW-1185">Reference proteome</keyword>
<proteinExistence type="predicted"/>
<name>A0AA43GW69_9CYAN</name>
<organism evidence="1 2">
    <name type="scientific">Chrysosporum bergii ANA360D</name>
    <dbReference type="NCBI Taxonomy" id="617107"/>
    <lineage>
        <taxon>Bacteria</taxon>
        <taxon>Bacillati</taxon>
        <taxon>Cyanobacteriota</taxon>
        <taxon>Cyanophyceae</taxon>
        <taxon>Nostocales</taxon>
        <taxon>Nodulariaceae</taxon>
        <taxon>Chrysosporum</taxon>
    </lineage>
</organism>